<feature type="region of interest" description="Disordered" evidence="1">
    <location>
        <begin position="657"/>
        <end position="757"/>
    </location>
</feature>
<feature type="region of interest" description="Disordered" evidence="1">
    <location>
        <begin position="354"/>
        <end position="381"/>
    </location>
</feature>
<feature type="region of interest" description="Disordered" evidence="1">
    <location>
        <begin position="568"/>
        <end position="588"/>
    </location>
</feature>
<feature type="transmembrane region" description="Helical" evidence="2">
    <location>
        <begin position="1097"/>
        <end position="1119"/>
    </location>
</feature>
<feature type="compositionally biased region" description="Polar residues" evidence="1">
    <location>
        <begin position="657"/>
        <end position="666"/>
    </location>
</feature>
<dbReference type="AlphaFoldDB" id="A0AAD9YYD8"/>
<keyword evidence="2" id="KW-0812">Transmembrane</keyword>
<keyword evidence="2" id="KW-0472">Membrane</keyword>
<name>A0AAD9YYD8_9LECA</name>
<feature type="region of interest" description="Disordered" evidence="1">
    <location>
        <begin position="787"/>
        <end position="926"/>
    </location>
</feature>
<keyword evidence="2" id="KW-1133">Transmembrane helix</keyword>
<protein>
    <submittedName>
        <fullName evidence="3">Uncharacterized protein</fullName>
    </submittedName>
</protein>
<keyword evidence="4" id="KW-1185">Reference proteome</keyword>
<dbReference type="Proteomes" id="UP001276659">
    <property type="component" value="Unassembled WGS sequence"/>
</dbReference>
<accession>A0AAD9YYD8</accession>
<evidence type="ECO:0000256" key="1">
    <source>
        <dbReference type="SAM" id="MobiDB-lite"/>
    </source>
</evidence>
<feature type="compositionally biased region" description="Polar residues" evidence="1">
    <location>
        <begin position="469"/>
        <end position="482"/>
    </location>
</feature>
<feature type="compositionally biased region" description="Basic and acidic residues" evidence="1">
    <location>
        <begin position="898"/>
        <end position="914"/>
    </location>
</feature>
<feature type="compositionally biased region" description="Polar residues" evidence="1">
    <location>
        <begin position="570"/>
        <end position="583"/>
    </location>
</feature>
<feature type="region of interest" description="Disordered" evidence="1">
    <location>
        <begin position="1"/>
        <end position="65"/>
    </location>
</feature>
<dbReference type="EMBL" id="JASNWA010000010">
    <property type="protein sequence ID" value="KAK3168419.1"/>
    <property type="molecule type" value="Genomic_DNA"/>
</dbReference>
<feature type="compositionally biased region" description="Basic and acidic residues" evidence="1">
    <location>
        <begin position="736"/>
        <end position="751"/>
    </location>
</feature>
<feature type="compositionally biased region" description="Polar residues" evidence="1">
    <location>
        <begin position="46"/>
        <end position="65"/>
    </location>
</feature>
<feature type="transmembrane region" description="Helical" evidence="2">
    <location>
        <begin position="1054"/>
        <end position="1076"/>
    </location>
</feature>
<gene>
    <name evidence="3" type="ORF">OEA41_004866</name>
</gene>
<feature type="region of interest" description="Disordered" evidence="1">
    <location>
        <begin position="420"/>
        <end position="490"/>
    </location>
</feature>
<comment type="caution">
    <text evidence="3">The sequence shown here is derived from an EMBL/GenBank/DDBJ whole genome shotgun (WGS) entry which is preliminary data.</text>
</comment>
<evidence type="ECO:0000313" key="4">
    <source>
        <dbReference type="Proteomes" id="UP001276659"/>
    </source>
</evidence>
<organism evidence="3 4">
    <name type="scientific">Lepraria neglecta</name>
    <dbReference type="NCBI Taxonomy" id="209136"/>
    <lineage>
        <taxon>Eukaryota</taxon>
        <taxon>Fungi</taxon>
        <taxon>Dikarya</taxon>
        <taxon>Ascomycota</taxon>
        <taxon>Pezizomycotina</taxon>
        <taxon>Lecanoromycetes</taxon>
        <taxon>OSLEUM clade</taxon>
        <taxon>Lecanoromycetidae</taxon>
        <taxon>Lecanorales</taxon>
        <taxon>Lecanorineae</taxon>
        <taxon>Stereocaulaceae</taxon>
        <taxon>Lepraria</taxon>
    </lineage>
</organism>
<evidence type="ECO:0000256" key="2">
    <source>
        <dbReference type="SAM" id="Phobius"/>
    </source>
</evidence>
<feature type="compositionally biased region" description="Low complexity" evidence="1">
    <location>
        <begin position="436"/>
        <end position="447"/>
    </location>
</feature>
<feature type="compositionally biased region" description="Low complexity" evidence="1">
    <location>
        <begin position="808"/>
        <end position="826"/>
    </location>
</feature>
<feature type="compositionally biased region" description="Basic and acidic residues" evidence="1">
    <location>
        <begin position="702"/>
        <end position="722"/>
    </location>
</feature>
<feature type="compositionally biased region" description="Polar residues" evidence="1">
    <location>
        <begin position="839"/>
        <end position="860"/>
    </location>
</feature>
<evidence type="ECO:0000313" key="3">
    <source>
        <dbReference type="EMBL" id="KAK3168419.1"/>
    </source>
</evidence>
<sequence>MFKSKERQSPEAATFHCDLERGHSVTPPLPSSIFENPALPAAMPRDSSSAPPSMNPMKTVQRSSRPLSLVSTMPIPEKLLLQKLITPQEFDPERYREALGMIEGTSTASKVKSRNYVKPPLRPSRGRPLFPKVDYEYDEATMAAVPQAASLDHDSRTQINEDDDHKEFPHTTNVQENFSNDGRPAQTALGHILNINQGYELYEDMTAYEQEEVDYQDYQGHFQSSPCSSRMIPTHSFVPNPDSSQLGEYAWSPAQSEIGEDDRHTTITGDLPYHHEEHDEAREHDPISSTDLSWLAKPDEDAEQMVPLTLSGRPISSSVATATDATPPVIDTFIPAGSLNLDPGADLQLSSRREFPEGQPLSVIMSDDSTSPRPMSNAELEHSLSSIEAIIKSGLRISPSDSSGQGGVMAAFGDHESAYMRENSHSTNSKGPETDPGPGSSQTPSSPNTDRVTGIDSGRQGRIGFYDEVSSSRGDASSQRVRNPTPPLLYGRSAYMSPESSLQAGDISRPTLGRNNSRLGRAMQANGVRKDGRLSQAYPLSKADHDWETVSDIKELGTGISGEITAEARTGSSLADNSDSGSLSVPRRPTPLQQLYLGNRILQHPAHPRENHSYMLVKDNHTGETYSLPQSEFETGGRVPCVNATSPPLVQTRNYQHPIPFSTSHNHPFLSTPPQISTQRESPNNAASTSFAKQYAVTPRSRSSEMSDEAQKVRDRQAHKSIYELTNPMSDGTDNDVGKSQRELGSKERSHFSSGWVSTISEGESALPRLPTQEGSFAKVSILGHKGNVTGTPEGTGAREVGSSLADGSSPGAKFPSSPAPFATSPRTKYYTPSKAGGFQSTSSGLATPKSASSSATRNYFNDDDDEYMPQGKEWLKYLPPRPMGQQSSFNPDRHRRSSTESELDTRLESPASRHHERGNTSTGLLLGQADSYSRDHEIQPDDDQHSIRERRAHQARIAEPATPSSTESTPVRDRNGRVFTDVPPPVFVHPVYGRNNPWDETAVPASPRLGRGRQNVRPRPTVRPIARVESPHLYRTPRRQDLGSIEHAQKVSFWLTTAFCVVPFLAIIPCSSFGDAAIDLISGGKVEQVDQFHKRVAGFVFVLGTPMLVVIIMLAIYFKAMIV</sequence>
<proteinExistence type="predicted"/>
<reference evidence="3" key="1">
    <citation type="submission" date="2022-11" db="EMBL/GenBank/DDBJ databases">
        <title>Chromosomal genome sequence assembly and mating type (MAT) locus characterization of the leprose asexual lichenized fungus Lepraria neglecta (Nyl.) Erichsen.</title>
        <authorList>
            <person name="Allen J.L."/>
            <person name="Pfeffer B."/>
        </authorList>
    </citation>
    <scope>NUCLEOTIDE SEQUENCE</scope>
    <source>
        <strain evidence="3">Allen 5258</strain>
    </source>
</reference>
<feature type="region of interest" description="Disordered" evidence="1">
    <location>
        <begin position="952"/>
        <end position="983"/>
    </location>
</feature>
<feature type="compositionally biased region" description="Polar residues" evidence="1">
    <location>
        <begin position="672"/>
        <end position="692"/>
    </location>
</feature>